<comment type="caution">
    <text evidence="1">The sequence shown here is derived from an EMBL/GenBank/DDBJ whole genome shotgun (WGS) entry which is preliminary data.</text>
</comment>
<dbReference type="AlphaFoldDB" id="A0A4R3RER9"/>
<name>A0A4R3RER9_9HYPH</name>
<sequence length="145" mass="16476">MNMRIVRNPDAFNTSRRAKEAKDVRDERHLAWIRTLPSVISGRYGCEAAHISYADRRYGKPERAKGKRAGDDFTLPLTAEEHQHGPDAQHKCKAGGERDWWLRHGIDATTLASRLWGVSGDTEAAMEIINQARLDAAIEVRRRRS</sequence>
<evidence type="ECO:0000313" key="2">
    <source>
        <dbReference type="Proteomes" id="UP000295507"/>
    </source>
</evidence>
<gene>
    <name evidence="1" type="ORF">EV129_11316</name>
</gene>
<dbReference type="EMBL" id="SMBK01000013">
    <property type="protein sequence ID" value="TCU34033.1"/>
    <property type="molecule type" value="Genomic_DNA"/>
</dbReference>
<evidence type="ECO:0000313" key="1">
    <source>
        <dbReference type="EMBL" id="TCU34033.1"/>
    </source>
</evidence>
<dbReference type="Proteomes" id="UP000295507">
    <property type="component" value="Unassembled WGS sequence"/>
</dbReference>
<proteinExistence type="predicted"/>
<protein>
    <submittedName>
        <fullName evidence="1">Uncharacterized protein</fullName>
    </submittedName>
</protein>
<reference evidence="1 2" key="1">
    <citation type="submission" date="2019-03" db="EMBL/GenBank/DDBJ databases">
        <title>Genomic Encyclopedia of Type Strains, Phase IV (KMG-V): Genome sequencing to study the core and pangenomes of soil and plant-associated prokaryotes.</title>
        <authorList>
            <person name="Whitman W."/>
        </authorList>
    </citation>
    <scope>NUCLEOTIDE SEQUENCE [LARGE SCALE GENOMIC DNA]</scope>
    <source>
        <strain evidence="1 2">IE4868</strain>
    </source>
</reference>
<accession>A0A4R3RER9</accession>
<organism evidence="1 2">
    <name type="scientific">Rhizobium azibense</name>
    <dbReference type="NCBI Taxonomy" id="1136135"/>
    <lineage>
        <taxon>Bacteria</taxon>
        <taxon>Pseudomonadati</taxon>
        <taxon>Pseudomonadota</taxon>
        <taxon>Alphaproteobacteria</taxon>
        <taxon>Hyphomicrobiales</taxon>
        <taxon>Rhizobiaceae</taxon>
        <taxon>Rhizobium/Agrobacterium group</taxon>
        <taxon>Rhizobium</taxon>
    </lineage>
</organism>